<proteinExistence type="predicted"/>
<evidence type="ECO:0000313" key="3">
    <source>
        <dbReference type="Proteomes" id="UP000712281"/>
    </source>
</evidence>
<name>A0A8S9KMI8_BRACR</name>
<sequence>MKHSGKIVIVKNNYMKPDQKPKPQGDSRHVAVTSPSVSSSLRLRGRPLTRSKDSFSGADLTEEKTKVPPSVSGRPRGRPPKKEGEDGSRL</sequence>
<comment type="caution">
    <text evidence="2">The sequence shown here is derived from an EMBL/GenBank/DDBJ whole genome shotgun (WGS) entry which is preliminary data.</text>
</comment>
<feature type="region of interest" description="Disordered" evidence="1">
    <location>
        <begin position="1"/>
        <end position="90"/>
    </location>
</feature>
<dbReference type="AlphaFoldDB" id="A0A8S9KMI8"/>
<organism evidence="2 3">
    <name type="scientific">Brassica cretica</name>
    <name type="common">Mustard</name>
    <dbReference type="NCBI Taxonomy" id="69181"/>
    <lineage>
        <taxon>Eukaryota</taxon>
        <taxon>Viridiplantae</taxon>
        <taxon>Streptophyta</taxon>
        <taxon>Embryophyta</taxon>
        <taxon>Tracheophyta</taxon>
        <taxon>Spermatophyta</taxon>
        <taxon>Magnoliopsida</taxon>
        <taxon>eudicotyledons</taxon>
        <taxon>Gunneridae</taxon>
        <taxon>Pentapetalae</taxon>
        <taxon>rosids</taxon>
        <taxon>malvids</taxon>
        <taxon>Brassicales</taxon>
        <taxon>Brassicaceae</taxon>
        <taxon>Brassiceae</taxon>
        <taxon>Brassica</taxon>
    </lineage>
</organism>
<protein>
    <submittedName>
        <fullName evidence="2">Uncharacterized protein</fullName>
    </submittedName>
</protein>
<gene>
    <name evidence="2" type="ORF">F2Q68_00011141</name>
</gene>
<dbReference type="Proteomes" id="UP000712281">
    <property type="component" value="Unassembled WGS sequence"/>
</dbReference>
<evidence type="ECO:0000313" key="2">
    <source>
        <dbReference type="EMBL" id="KAF2596450.1"/>
    </source>
</evidence>
<evidence type="ECO:0000256" key="1">
    <source>
        <dbReference type="SAM" id="MobiDB-lite"/>
    </source>
</evidence>
<dbReference type="EMBL" id="QGKW02000717">
    <property type="protein sequence ID" value="KAF2596450.1"/>
    <property type="molecule type" value="Genomic_DNA"/>
</dbReference>
<accession>A0A8S9KMI8</accession>
<feature type="compositionally biased region" description="Basic and acidic residues" evidence="1">
    <location>
        <begin position="17"/>
        <end position="29"/>
    </location>
</feature>
<reference evidence="2" key="1">
    <citation type="submission" date="2019-12" db="EMBL/GenBank/DDBJ databases">
        <title>Genome sequencing and annotation of Brassica cretica.</title>
        <authorList>
            <person name="Studholme D.J."/>
            <person name="Sarris P.F."/>
        </authorList>
    </citation>
    <scope>NUCLEOTIDE SEQUENCE</scope>
    <source>
        <strain evidence="2">PFS-001/15</strain>
        <tissue evidence="2">Leaf</tissue>
    </source>
</reference>
<feature type="compositionally biased region" description="Basic and acidic residues" evidence="1">
    <location>
        <begin position="80"/>
        <end position="90"/>
    </location>
</feature>